<sequence length="146" mass="15810">MPAFRPFITGPNLPGNATPTRAADPEQPSVRLSVTPRRKRFVHSAVFSRIGGHNKRETSNDRMTGGSHGAVAPKVGVLIQFQPRLPNASPVNRTDYEGTVDGRQTDRPPSRYSGKTSAAFTEGPPPNASSGYAHSTRRVVPLKPRK</sequence>
<accession>A0AAD7RHT2</accession>
<evidence type="ECO:0000313" key="2">
    <source>
        <dbReference type="EMBL" id="KAJ8384578.1"/>
    </source>
</evidence>
<feature type="region of interest" description="Disordered" evidence="1">
    <location>
        <begin position="46"/>
        <end position="70"/>
    </location>
</feature>
<reference evidence="2" key="1">
    <citation type="journal article" date="2023" name="Science">
        <title>Genome structures resolve the early diversification of teleost fishes.</title>
        <authorList>
            <person name="Parey E."/>
            <person name="Louis A."/>
            <person name="Montfort J."/>
            <person name="Bouchez O."/>
            <person name="Roques C."/>
            <person name="Iampietro C."/>
            <person name="Lluch J."/>
            <person name="Castinel A."/>
            <person name="Donnadieu C."/>
            <person name="Desvignes T."/>
            <person name="Floi Bucao C."/>
            <person name="Jouanno E."/>
            <person name="Wen M."/>
            <person name="Mejri S."/>
            <person name="Dirks R."/>
            <person name="Jansen H."/>
            <person name="Henkel C."/>
            <person name="Chen W.J."/>
            <person name="Zahm M."/>
            <person name="Cabau C."/>
            <person name="Klopp C."/>
            <person name="Thompson A.W."/>
            <person name="Robinson-Rechavi M."/>
            <person name="Braasch I."/>
            <person name="Lecointre G."/>
            <person name="Bobe J."/>
            <person name="Postlethwait J.H."/>
            <person name="Berthelot C."/>
            <person name="Roest Crollius H."/>
            <person name="Guiguen Y."/>
        </authorList>
    </citation>
    <scope>NUCLEOTIDE SEQUENCE</scope>
    <source>
        <strain evidence="2">NC1722</strain>
    </source>
</reference>
<proteinExistence type="predicted"/>
<dbReference type="EMBL" id="JAINUG010000269">
    <property type="protein sequence ID" value="KAJ8384578.1"/>
    <property type="molecule type" value="Genomic_DNA"/>
</dbReference>
<protein>
    <submittedName>
        <fullName evidence="2">Uncharacterized protein</fullName>
    </submittedName>
</protein>
<organism evidence="2 3">
    <name type="scientific">Aldrovandia affinis</name>
    <dbReference type="NCBI Taxonomy" id="143900"/>
    <lineage>
        <taxon>Eukaryota</taxon>
        <taxon>Metazoa</taxon>
        <taxon>Chordata</taxon>
        <taxon>Craniata</taxon>
        <taxon>Vertebrata</taxon>
        <taxon>Euteleostomi</taxon>
        <taxon>Actinopterygii</taxon>
        <taxon>Neopterygii</taxon>
        <taxon>Teleostei</taxon>
        <taxon>Notacanthiformes</taxon>
        <taxon>Halosauridae</taxon>
        <taxon>Aldrovandia</taxon>
    </lineage>
</organism>
<keyword evidence="3" id="KW-1185">Reference proteome</keyword>
<feature type="region of interest" description="Disordered" evidence="1">
    <location>
        <begin position="1"/>
        <end position="29"/>
    </location>
</feature>
<comment type="caution">
    <text evidence="2">The sequence shown here is derived from an EMBL/GenBank/DDBJ whole genome shotgun (WGS) entry which is preliminary data.</text>
</comment>
<dbReference type="Proteomes" id="UP001221898">
    <property type="component" value="Unassembled WGS sequence"/>
</dbReference>
<dbReference type="AlphaFoldDB" id="A0AAD7RHT2"/>
<gene>
    <name evidence="2" type="ORF">AAFF_G00201110</name>
</gene>
<evidence type="ECO:0000256" key="1">
    <source>
        <dbReference type="SAM" id="MobiDB-lite"/>
    </source>
</evidence>
<evidence type="ECO:0000313" key="3">
    <source>
        <dbReference type="Proteomes" id="UP001221898"/>
    </source>
</evidence>
<feature type="region of interest" description="Disordered" evidence="1">
    <location>
        <begin position="82"/>
        <end position="146"/>
    </location>
</feature>
<name>A0AAD7RHT2_9TELE</name>